<dbReference type="Proteomes" id="UP000663929">
    <property type="component" value="Chromosome"/>
</dbReference>
<accession>A0A8A4TEB3</accession>
<dbReference type="SUPFAM" id="SSF53271">
    <property type="entry name" value="PRTase-like"/>
    <property type="match status" value="1"/>
</dbReference>
<organism evidence="2 3">
    <name type="scientific">Sulfidibacter corallicola</name>
    <dbReference type="NCBI Taxonomy" id="2818388"/>
    <lineage>
        <taxon>Bacteria</taxon>
        <taxon>Pseudomonadati</taxon>
        <taxon>Acidobacteriota</taxon>
        <taxon>Holophagae</taxon>
        <taxon>Acanthopleuribacterales</taxon>
        <taxon>Acanthopleuribacteraceae</taxon>
        <taxon>Sulfidibacter</taxon>
    </lineage>
</organism>
<evidence type="ECO:0000313" key="2">
    <source>
        <dbReference type="EMBL" id="QTD47572.1"/>
    </source>
</evidence>
<name>A0A8A4TEB3_SULCO</name>
<dbReference type="RefSeq" id="WP_237377241.1">
    <property type="nucleotide sequence ID" value="NZ_CP071793.1"/>
</dbReference>
<dbReference type="InterPro" id="IPR029057">
    <property type="entry name" value="PRTase-like"/>
</dbReference>
<dbReference type="InterPro" id="IPR000836">
    <property type="entry name" value="PRTase_dom"/>
</dbReference>
<evidence type="ECO:0000256" key="1">
    <source>
        <dbReference type="ARBA" id="ARBA00008007"/>
    </source>
</evidence>
<reference evidence="2" key="1">
    <citation type="submission" date="2021-03" db="EMBL/GenBank/DDBJ databases">
        <title>Acanthopleuribacteraceae sp. M133.</title>
        <authorList>
            <person name="Wang G."/>
        </authorList>
    </citation>
    <scope>NUCLEOTIDE SEQUENCE</scope>
    <source>
        <strain evidence="2">M133</strain>
    </source>
</reference>
<dbReference type="KEGG" id="scor:J3U87_18425"/>
<keyword evidence="3" id="KW-1185">Reference proteome</keyword>
<dbReference type="PANTHER" id="PTHR47505">
    <property type="entry name" value="DNA UTILIZATION PROTEIN YHGH"/>
    <property type="match status" value="1"/>
</dbReference>
<dbReference type="PANTHER" id="PTHR47505:SF1">
    <property type="entry name" value="DNA UTILIZATION PROTEIN YHGH"/>
    <property type="match status" value="1"/>
</dbReference>
<comment type="similarity">
    <text evidence="1">Belongs to the ComF/GntX family.</text>
</comment>
<gene>
    <name evidence="2" type="ORF">J3U87_18425</name>
</gene>
<protein>
    <submittedName>
        <fullName evidence="2">ComF family protein</fullName>
    </submittedName>
</protein>
<sequence>MIPPLGRWFAKTRESGPAGSKWPGRLRQLDPLQWVAPADCLLCGRSVRGPVCADCSGLFQSASGKGCRRCANLLVSDHALSCPWCCRLRDLPDHLACGFYYRHEAATLYRLIKFEGYWPLMKHLLEPGMHAFFRIPFLEYDGLVPVPEPFVKKMSRFFNPSLLLADLLCARTGLDVLPVVGIRPFSRGQVGLSYAERRANARRRFFLRRAPPERLILVDDVLTTGATLEAMTAVLRAAKVRRIAWFTLLRTP</sequence>
<evidence type="ECO:0000313" key="3">
    <source>
        <dbReference type="Proteomes" id="UP000663929"/>
    </source>
</evidence>
<proteinExistence type="inferred from homology"/>
<dbReference type="CDD" id="cd06223">
    <property type="entry name" value="PRTases_typeI"/>
    <property type="match status" value="1"/>
</dbReference>
<dbReference type="AlphaFoldDB" id="A0A8A4TEB3"/>
<dbReference type="Gene3D" id="3.40.50.2020">
    <property type="match status" value="1"/>
</dbReference>
<dbReference type="EMBL" id="CP071793">
    <property type="protein sequence ID" value="QTD47572.1"/>
    <property type="molecule type" value="Genomic_DNA"/>
</dbReference>
<dbReference type="InterPro" id="IPR051910">
    <property type="entry name" value="ComF/GntX_DNA_util-trans"/>
</dbReference>